<keyword evidence="4" id="KW-0472">Membrane</keyword>
<dbReference type="AlphaFoldDB" id="A0A396HCP6"/>
<keyword evidence="6" id="KW-0732">Signal</keyword>
<feature type="chain" id="PRO_5017317879" description="Plant/F1M20-13 protein" evidence="6">
    <location>
        <begin position="16"/>
        <end position="141"/>
    </location>
</feature>
<accession>A0A396HCP6</accession>
<feature type="signal peptide" evidence="6">
    <location>
        <begin position="1"/>
        <end position="15"/>
    </location>
</feature>
<gene>
    <name evidence="7" type="ORF">MtrunA17_Chr6g0464291</name>
</gene>
<evidence type="ECO:0000313" key="7">
    <source>
        <dbReference type="EMBL" id="RHN51059.1"/>
    </source>
</evidence>
<evidence type="ECO:0000256" key="4">
    <source>
        <dbReference type="ARBA" id="ARBA00023136"/>
    </source>
</evidence>
<evidence type="ECO:0000256" key="1">
    <source>
        <dbReference type="ARBA" id="ARBA00004167"/>
    </source>
</evidence>
<dbReference type="EMBL" id="PSQE01000006">
    <property type="protein sequence ID" value="RHN51059.1"/>
    <property type="molecule type" value="Genomic_DNA"/>
</dbReference>
<dbReference type="Proteomes" id="UP000265566">
    <property type="component" value="Chromosome 6"/>
</dbReference>
<keyword evidence="2" id="KW-0812">Transmembrane</keyword>
<evidence type="ECO:0000256" key="2">
    <source>
        <dbReference type="ARBA" id="ARBA00022692"/>
    </source>
</evidence>
<comment type="similarity">
    <text evidence="5">Belongs to the ROH1 family.</text>
</comment>
<evidence type="ECO:0000256" key="3">
    <source>
        <dbReference type="ARBA" id="ARBA00022989"/>
    </source>
</evidence>
<dbReference type="InterPro" id="IPR008511">
    <property type="entry name" value="ROH1-like"/>
</dbReference>
<dbReference type="PANTHER" id="PTHR31509">
    <property type="entry name" value="BPS1-LIKE PROTEIN"/>
    <property type="match status" value="1"/>
</dbReference>
<comment type="caution">
    <text evidence="7">The sequence shown here is derived from an EMBL/GenBank/DDBJ whole genome shotgun (WGS) entry which is preliminary data.</text>
</comment>
<comment type="subcellular location">
    <subcellularLocation>
        <location evidence="1">Membrane</location>
        <topology evidence="1">Single-pass membrane protein</topology>
    </subcellularLocation>
</comment>
<dbReference type="Pfam" id="PF05633">
    <property type="entry name" value="ROH1-like"/>
    <property type="match status" value="1"/>
</dbReference>
<dbReference type="Gramene" id="rna35429">
    <property type="protein sequence ID" value="RHN51059.1"/>
    <property type="gene ID" value="gene35429"/>
</dbReference>
<organism evidence="7">
    <name type="scientific">Medicago truncatula</name>
    <name type="common">Barrel medic</name>
    <name type="synonym">Medicago tribuloides</name>
    <dbReference type="NCBI Taxonomy" id="3880"/>
    <lineage>
        <taxon>Eukaryota</taxon>
        <taxon>Viridiplantae</taxon>
        <taxon>Streptophyta</taxon>
        <taxon>Embryophyta</taxon>
        <taxon>Tracheophyta</taxon>
        <taxon>Spermatophyta</taxon>
        <taxon>Magnoliopsida</taxon>
        <taxon>eudicotyledons</taxon>
        <taxon>Gunneridae</taxon>
        <taxon>Pentapetalae</taxon>
        <taxon>rosids</taxon>
        <taxon>fabids</taxon>
        <taxon>Fabales</taxon>
        <taxon>Fabaceae</taxon>
        <taxon>Papilionoideae</taxon>
        <taxon>50 kb inversion clade</taxon>
        <taxon>NPAAA clade</taxon>
        <taxon>Hologalegina</taxon>
        <taxon>IRL clade</taxon>
        <taxon>Trifolieae</taxon>
        <taxon>Medicago</taxon>
    </lineage>
</organism>
<evidence type="ECO:0000256" key="5">
    <source>
        <dbReference type="ARBA" id="ARBA00035114"/>
    </source>
</evidence>
<protein>
    <recommendedName>
        <fullName evidence="8">Plant/F1M20-13 protein</fullName>
    </recommendedName>
</protein>
<reference evidence="7" key="1">
    <citation type="journal article" date="2018" name="Nat. Plants">
        <title>Whole-genome landscape of Medicago truncatula symbiotic genes.</title>
        <authorList>
            <person name="Pecrix Y."/>
            <person name="Gamas P."/>
            <person name="Carrere S."/>
        </authorList>
    </citation>
    <scope>NUCLEOTIDE SEQUENCE</scope>
    <source>
        <tissue evidence="7">Leaves</tissue>
    </source>
</reference>
<dbReference type="GO" id="GO:0016020">
    <property type="term" value="C:membrane"/>
    <property type="evidence" value="ECO:0007669"/>
    <property type="project" value="UniProtKB-SubCell"/>
</dbReference>
<evidence type="ECO:0008006" key="8">
    <source>
        <dbReference type="Google" id="ProtNLM"/>
    </source>
</evidence>
<keyword evidence="3" id="KW-1133">Transmembrane helix</keyword>
<sequence length="141" mass="16136">MSSILLFTMWSLVAAIPCQDRGLNINFSVPRQLLQWAAPVMQLHVRMLLESKKREMKSCCGLLKEILEIEKCARGMNELADSLRFPLSEEKEEEVRVKVEDVVKVCEGLKDGLDPLERQVREVFHRIVCGRMEGLDSFGSE</sequence>
<name>A0A396HCP6_MEDTR</name>
<proteinExistence type="inferred from homology"/>
<evidence type="ECO:0000256" key="6">
    <source>
        <dbReference type="SAM" id="SignalP"/>
    </source>
</evidence>